<dbReference type="GO" id="GO:0050660">
    <property type="term" value="F:flavin adenine dinucleotide binding"/>
    <property type="evidence" value="ECO:0007669"/>
    <property type="project" value="InterPro"/>
</dbReference>
<dbReference type="PANTHER" id="PTHR10961:SF7">
    <property type="entry name" value="FAD DEPENDENT OXIDOREDUCTASE DOMAIN-CONTAINING PROTEIN"/>
    <property type="match status" value="1"/>
</dbReference>
<dbReference type="Gene3D" id="3.30.9.10">
    <property type="entry name" value="D-Amino Acid Oxidase, subunit A, domain 2"/>
    <property type="match status" value="1"/>
</dbReference>
<sequence>MKSYDLVIVGVGAMGSSALYHASRRGLKVLGIERFGEVPHEQGSHHGSTRIIRKAYFEHPGYVPLLLRAYELWEQLEREVDEKLIVKCGGLMIGSPTSEVVTGAILAAQRHELTYEVLSKQDVQRRYPFFALDDTQQAVFEPDAGYLFSELAVKAHVQQAIKAGAELKLGCQVAGWSKSGDGVEIQISGETVYADKLLLTVGAWAPNFIDKSRFQVERQVLHWFEPEEASTAGLPIYIVEEQDGSTFYGFPNIPLQGLKVAIHHGGENCTADTVDRVVHPADIKRMRFALSRRIPSLAASRLIKTSACMYTNTPDFHFIVGPHPEEENVILGLGYSGHGFKFSSVMGELLVKMALGENTIQVPEIFAPDRFAQAR</sequence>
<protein>
    <recommendedName>
        <fullName evidence="5">FAD dependent oxidoreductase domain-containing protein</fullName>
    </recommendedName>
</protein>
<dbReference type="PANTHER" id="PTHR10961">
    <property type="entry name" value="PEROXISOMAL SARCOSINE OXIDASE"/>
    <property type="match status" value="1"/>
</dbReference>
<dbReference type="Pfam" id="PF01266">
    <property type="entry name" value="DAO"/>
    <property type="match status" value="1"/>
</dbReference>
<dbReference type="Gene3D" id="3.50.50.60">
    <property type="entry name" value="FAD/NAD(P)-binding domain"/>
    <property type="match status" value="1"/>
</dbReference>
<dbReference type="OrthoDB" id="9794226at2"/>
<organism evidence="6 7">
    <name type="scientific">Alicyclobacillus ferrooxydans</name>
    <dbReference type="NCBI Taxonomy" id="471514"/>
    <lineage>
        <taxon>Bacteria</taxon>
        <taxon>Bacillati</taxon>
        <taxon>Bacillota</taxon>
        <taxon>Bacilli</taxon>
        <taxon>Bacillales</taxon>
        <taxon>Alicyclobacillaceae</taxon>
        <taxon>Alicyclobacillus</taxon>
    </lineage>
</organism>
<dbReference type="AlphaFoldDB" id="A0A0P9GQK7"/>
<keyword evidence="2" id="KW-0285">Flavoprotein</keyword>
<evidence type="ECO:0000256" key="2">
    <source>
        <dbReference type="ARBA" id="ARBA00022630"/>
    </source>
</evidence>
<dbReference type="STRING" id="471514.AN477_14380"/>
<gene>
    <name evidence="6" type="ORF">AN477_14380</name>
</gene>
<evidence type="ECO:0000256" key="1">
    <source>
        <dbReference type="ARBA" id="ARBA00001974"/>
    </source>
</evidence>
<comment type="caution">
    <text evidence="6">The sequence shown here is derived from an EMBL/GenBank/DDBJ whole genome shotgun (WGS) entry which is preliminary data.</text>
</comment>
<evidence type="ECO:0000313" key="6">
    <source>
        <dbReference type="EMBL" id="KPV43112.1"/>
    </source>
</evidence>
<dbReference type="RefSeq" id="WP_054969856.1">
    <property type="nucleotide sequence ID" value="NZ_LJCO01000058.1"/>
</dbReference>
<dbReference type="Proteomes" id="UP000050482">
    <property type="component" value="Unassembled WGS sequence"/>
</dbReference>
<evidence type="ECO:0000256" key="3">
    <source>
        <dbReference type="ARBA" id="ARBA00022827"/>
    </source>
</evidence>
<comment type="cofactor">
    <cofactor evidence="1">
        <name>FAD</name>
        <dbReference type="ChEBI" id="CHEBI:57692"/>
    </cofactor>
</comment>
<dbReference type="SUPFAM" id="SSF51905">
    <property type="entry name" value="FAD/NAD(P)-binding domain"/>
    <property type="match status" value="1"/>
</dbReference>
<dbReference type="NCBIfam" id="NF008425">
    <property type="entry name" value="PRK11259.1"/>
    <property type="match status" value="1"/>
</dbReference>
<proteinExistence type="predicted"/>
<dbReference type="EMBL" id="LJCO01000058">
    <property type="protein sequence ID" value="KPV43112.1"/>
    <property type="molecule type" value="Genomic_DNA"/>
</dbReference>
<dbReference type="PATRIC" id="fig|471514.4.peg.2255"/>
<dbReference type="SUPFAM" id="SSF54373">
    <property type="entry name" value="FAD-linked reductases, C-terminal domain"/>
    <property type="match status" value="1"/>
</dbReference>
<dbReference type="InterPro" id="IPR036188">
    <property type="entry name" value="FAD/NAD-bd_sf"/>
</dbReference>
<evidence type="ECO:0000259" key="5">
    <source>
        <dbReference type="Pfam" id="PF01266"/>
    </source>
</evidence>
<evidence type="ECO:0000313" key="7">
    <source>
        <dbReference type="Proteomes" id="UP000050482"/>
    </source>
</evidence>
<name>A0A0P9GQK7_9BACL</name>
<evidence type="ECO:0000256" key="4">
    <source>
        <dbReference type="ARBA" id="ARBA00023002"/>
    </source>
</evidence>
<reference evidence="6 7" key="1">
    <citation type="submission" date="2015-09" db="EMBL/GenBank/DDBJ databases">
        <title>Draft genome sequence of Alicyclobacillus ferrooxydans DSM 22381.</title>
        <authorList>
            <person name="Hemp J."/>
        </authorList>
    </citation>
    <scope>NUCLEOTIDE SEQUENCE [LARGE SCALE GENOMIC DNA]</scope>
    <source>
        <strain evidence="6 7">TC-34</strain>
    </source>
</reference>
<feature type="domain" description="FAD dependent oxidoreductase" evidence="5">
    <location>
        <begin position="5"/>
        <end position="352"/>
    </location>
</feature>
<keyword evidence="7" id="KW-1185">Reference proteome</keyword>
<keyword evidence="4" id="KW-0560">Oxidoreductase</keyword>
<dbReference type="InterPro" id="IPR045170">
    <property type="entry name" value="MTOX"/>
</dbReference>
<keyword evidence="3" id="KW-0274">FAD</keyword>
<accession>A0A0P9GQK7</accession>
<dbReference type="GO" id="GO:0008115">
    <property type="term" value="F:sarcosine oxidase activity"/>
    <property type="evidence" value="ECO:0007669"/>
    <property type="project" value="TreeGrafter"/>
</dbReference>
<dbReference type="InterPro" id="IPR006076">
    <property type="entry name" value="FAD-dep_OxRdtase"/>
</dbReference>